<keyword evidence="3" id="KW-0677">Repeat</keyword>
<dbReference type="PANTHER" id="PTHR16263">
    <property type="entry name" value="TETRATRICOPEPTIDE REPEAT PROTEIN 38"/>
    <property type="match status" value="1"/>
</dbReference>
<keyword evidence="4" id="KW-0802">TPR repeat</keyword>
<dbReference type="Proteomes" id="UP001139721">
    <property type="component" value="Unassembled WGS sequence"/>
</dbReference>
<evidence type="ECO:0000313" key="6">
    <source>
        <dbReference type="Proteomes" id="UP001139721"/>
    </source>
</evidence>
<organism evidence="5 6">
    <name type="scientific">Legionella maioricensis</name>
    <dbReference type="NCBI Taxonomy" id="2896528"/>
    <lineage>
        <taxon>Bacteria</taxon>
        <taxon>Pseudomonadati</taxon>
        <taxon>Pseudomonadota</taxon>
        <taxon>Gammaproteobacteria</taxon>
        <taxon>Legionellales</taxon>
        <taxon>Legionellaceae</taxon>
        <taxon>Legionella</taxon>
    </lineage>
</organism>
<dbReference type="EMBL" id="JAJKBJ010000022">
    <property type="protein sequence ID" value="MCL9685297.1"/>
    <property type="molecule type" value="Genomic_DNA"/>
</dbReference>
<dbReference type="Gene3D" id="1.25.40.10">
    <property type="entry name" value="Tetratricopeptide repeat domain"/>
    <property type="match status" value="1"/>
</dbReference>
<evidence type="ECO:0000256" key="1">
    <source>
        <dbReference type="ARBA" id="ARBA00005857"/>
    </source>
</evidence>
<evidence type="ECO:0000256" key="2">
    <source>
        <dbReference type="ARBA" id="ARBA00019992"/>
    </source>
</evidence>
<protein>
    <recommendedName>
        <fullName evidence="2">Tetratricopeptide repeat protein 38</fullName>
    </recommendedName>
</protein>
<accession>A0A9X2ID92</accession>
<reference evidence="5" key="1">
    <citation type="submission" date="2021-11" db="EMBL/GenBank/DDBJ databases">
        <title>Legionella maioricencis sp. nov., a new species isolated from hot water samples in Mallorca.</title>
        <authorList>
            <person name="Crespi S."/>
            <person name="Drasar V."/>
            <person name="Salva-Serra F."/>
            <person name="Jaen-Luchoro D."/>
            <person name="Pineiro-Iglesias B."/>
            <person name="Aliaga F."/>
            <person name="Fernandez-Juarez V."/>
            <person name="Coll G."/>
            <person name="Moore E.R.B."/>
            <person name="Bennasar-Figueras A."/>
        </authorList>
    </citation>
    <scope>NUCLEOTIDE SEQUENCE</scope>
    <source>
        <strain evidence="5">HCPI-6</strain>
    </source>
</reference>
<dbReference type="PANTHER" id="PTHR16263:SF4">
    <property type="entry name" value="TETRATRICOPEPTIDE REPEAT PROTEIN 38"/>
    <property type="match status" value="1"/>
</dbReference>
<name>A0A9X2ID92_9GAMM</name>
<dbReference type="AlphaFoldDB" id="A0A9X2ID92"/>
<evidence type="ECO:0000256" key="3">
    <source>
        <dbReference type="ARBA" id="ARBA00022737"/>
    </source>
</evidence>
<dbReference type="InterPro" id="IPR033891">
    <property type="entry name" value="TTC38"/>
</dbReference>
<keyword evidence="6" id="KW-1185">Reference proteome</keyword>
<dbReference type="CDD" id="cd05804">
    <property type="entry name" value="StaR_like"/>
    <property type="match status" value="1"/>
</dbReference>
<gene>
    <name evidence="5" type="ORF">LOX96_14425</name>
</gene>
<comment type="caution">
    <text evidence="5">The sequence shown here is derived from an EMBL/GenBank/DDBJ whole genome shotgun (WGS) entry which is preliminary data.</text>
</comment>
<dbReference type="SUPFAM" id="SSF48452">
    <property type="entry name" value="TPR-like"/>
    <property type="match status" value="1"/>
</dbReference>
<dbReference type="InterPro" id="IPR011990">
    <property type="entry name" value="TPR-like_helical_dom_sf"/>
</dbReference>
<evidence type="ECO:0000256" key="4">
    <source>
        <dbReference type="ARBA" id="ARBA00022803"/>
    </source>
</evidence>
<proteinExistence type="inferred from homology"/>
<evidence type="ECO:0000313" key="5">
    <source>
        <dbReference type="EMBL" id="MCL9685297.1"/>
    </source>
</evidence>
<comment type="similarity">
    <text evidence="1">Belongs to the TTC38 family.</text>
</comment>
<sequence>MMMYTQRGLAVTTDSRDVIDSIDHFHQQVLGSGQSAGNILDAVQRNPSNLLIQIYAAAYYLYAQEYEVDKQAQIHLLEAEKLLEFANLREQILYKAVLNWYQRDYTQAINLLENVIELFPRDTLALKMLEWLFYCTGQAFQADNFLRVCNQCASVNQDESHFLAIHSFALELCGYYSQARDMAEAAIAMNLVTPWAHHTLAHVSLLNHDLVGGMKRLDSLRSTWDHILSVLKGHNTWHLALFHLAQRNEQEVIKLYPGIFGTMPNTVLEQIDALSLLWRMDMAGLPQDKMIHSVVSHLGTHPFEYYMGFNNAHFIYGLARAGQKKLAEDSLKQMEIQAHSLPSGSLWTKVVLPLCQGIYAFANADYKAAAELMEPVIEQGPRIGGSDAQIELLAQTYLLCLLHTRQRDKARLFFSHHLSHYKNTALAEWWKMEI</sequence>